<dbReference type="GO" id="GO:0016705">
    <property type="term" value="F:oxidoreductase activity, acting on paired donors, with incorporation or reduction of molecular oxygen"/>
    <property type="evidence" value="ECO:0007669"/>
    <property type="project" value="InterPro"/>
</dbReference>
<dbReference type="GO" id="GO:0020037">
    <property type="term" value="F:heme binding"/>
    <property type="evidence" value="ECO:0007669"/>
    <property type="project" value="InterPro"/>
</dbReference>
<gene>
    <name evidence="1" type="ORF">OXD698_LOCUS17160</name>
</gene>
<feature type="non-terminal residue" evidence="1">
    <location>
        <position position="1"/>
    </location>
</feature>
<proteinExistence type="predicted"/>
<sequence length="58" mass="6384">GHRQCMGQDLARLELKLICARLMQFVSFGDGGNEVNSGGYDVTNVNKPKKIGVTVRFD</sequence>
<reference evidence="1" key="1">
    <citation type="submission" date="2021-02" db="EMBL/GenBank/DDBJ databases">
        <authorList>
            <person name="Nowell W R."/>
        </authorList>
    </citation>
    <scope>NUCLEOTIDE SEQUENCE</scope>
</reference>
<dbReference type="AlphaFoldDB" id="A0A819AFK8"/>
<name>A0A819AFK8_9BILA</name>
<dbReference type="SUPFAM" id="SSF48264">
    <property type="entry name" value="Cytochrome P450"/>
    <property type="match status" value="1"/>
</dbReference>
<evidence type="ECO:0000313" key="2">
    <source>
        <dbReference type="Proteomes" id="UP000663844"/>
    </source>
</evidence>
<accession>A0A819AFK8</accession>
<dbReference type="Proteomes" id="UP000663844">
    <property type="component" value="Unassembled WGS sequence"/>
</dbReference>
<organism evidence="1 2">
    <name type="scientific">Adineta steineri</name>
    <dbReference type="NCBI Taxonomy" id="433720"/>
    <lineage>
        <taxon>Eukaryota</taxon>
        <taxon>Metazoa</taxon>
        <taxon>Spiralia</taxon>
        <taxon>Gnathifera</taxon>
        <taxon>Rotifera</taxon>
        <taxon>Eurotatoria</taxon>
        <taxon>Bdelloidea</taxon>
        <taxon>Adinetida</taxon>
        <taxon>Adinetidae</taxon>
        <taxon>Adineta</taxon>
    </lineage>
</organism>
<protein>
    <recommendedName>
        <fullName evidence="3">Cytochrome P450</fullName>
    </recommendedName>
</protein>
<comment type="caution">
    <text evidence="1">The sequence shown here is derived from an EMBL/GenBank/DDBJ whole genome shotgun (WGS) entry which is preliminary data.</text>
</comment>
<evidence type="ECO:0000313" key="1">
    <source>
        <dbReference type="EMBL" id="CAF3781352.1"/>
    </source>
</evidence>
<evidence type="ECO:0008006" key="3">
    <source>
        <dbReference type="Google" id="ProtNLM"/>
    </source>
</evidence>
<dbReference type="EMBL" id="CAJOAZ010001207">
    <property type="protein sequence ID" value="CAF3781352.1"/>
    <property type="molecule type" value="Genomic_DNA"/>
</dbReference>
<dbReference type="GO" id="GO:0005506">
    <property type="term" value="F:iron ion binding"/>
    <property type="evidence" value="ECO:0007669"/>
    <property type="project" value="InterPro"/>
</dbReference>
<dbReference type="InterPro" id="IPR036396">
    <property type="entry name" value="Cyt_P450_sf"/>
</dbReference>
<dbReference type="Gene3D" id="1.10.630.10">
    <property type="entry name" value="Cytochrome P450"/>
    <property type="match status" value="1"/>
</dbReference>
<dbReference type="GO" id="GO:0004497">
    <property type="term" value="F:monooxygenase activity"/>
    <property type="evidence" value="ECO:0007669"/>
    <property type="project" value="InterPro"/>
</dbReference>